<feature type="region of interest" description="Disordered" evidence="1">
    <location>
        <begin position="123"/>
        <end position="200"/>
    </location>
</feature>
<organism evidence="2 3">
    <name type="scientific">Geodia barretti</name>
    <name type="common">Barrett's horny sponge</name>
    <dbReference type="NCBI Taxonomy" id="519541"/>
    <lineage>
        <taxon>Eukaryota</taxon>
        <taxon>Metazoa</taxon>
        <taxon>Porifera</taxon>
        <taxon>Demospongiae</taxon>
        <taxon>Heteroscleromorpha</taxon>
        <taxon>Tetractinellida</taxon>
        <taxon>Astrophorina</taxon>
        <taxon>Geodiidae</taxon>
        <taxon>Geodia</taxon>
    </lineage>
</organism>
<reference evidence="2" key="1">
    <citation type="submission" date="2023-03" db="EMBL/GenBank/DDBJ databases">
        <authorList>
            <person name="Steffen K."/>
            <person name="Cardenas P."/>
        </authorList>
    </citation>
    <scope>NUCLEOTIDE SEQUENCE</scope>
</reference>
<evidence type="ECO:0000256" key="1">
    <source>
        <dbReference type="SAM" id="MobiDB-lite"/>
    </source>
</evidence>
<protein>
    <submittedName>
        <fullName evidence="2">Uncharacterized protein</fullName>
    </submittedName>
</protein>
<dbReference type="EMBL" id="CASHTH010001338">
    <property type="protein sequence ID" value="CAI8014130.1"/>
    <property type="molecule type" value="Genomic_DNA"/>
</dbReference>
<comment type="caution">
    <text evidence="2">The sequence shown here is derived from an EMBL/GenBank/DDBJ whole genome shotgun (WGS) entry which is preliminary data.</text>
</comment>
<keyword evidence="3" id="KW-1185">Reference proteome</keyword>
<dbReference type="Proteomes" id="UP001174909">
    <property type="component" value="Unassembled WGS sequence"/>
</dbReference>
<evidence type="ECO:0000313" key="2">
    <source>
        <dbReference type="EMBL" id="CAI8014130.1"/>
    </source>
</evidence>
<feature type="compositionally biased region" description="Basic and acidic residues" evidence="1">
    <location>
        <begin position="130"/>
        <end position="148"/>
    </location>
</feature>
<name>A0AA35RM77_GEOBA</name>
<gene>
    <name evidence="2" type="ORF">GBAR_LOCUS8863</name>
</gene>
<feature type="non-terminal residue" evidence="2">
    <location>
        <position position="1"/>
    </location>
</feature>
<sequence>MACGSECSSTALFDQGFRKLGEKDLKVVYQALHPIAAKYVFLGIQIDLEMNEIRSIKMQCGTDPKECLLHVLSLRLKQSPALTWGDIETALRSEALGEHEQANRVKREYGHLYYRLDPSLQVTSDQQHGATEKKRVARSHDFCTKVSDEQTESVTGEVSETESHTNPLRVQGENDSEKMAEQETEKSSEGLSNVDPDKADTCGSSKFKESGEHNIFERFFGQLCYEVSNPVKTAAQLQKKGLISKTVIKDMLMSPESQQAKTISLVDAVDETIKSKPDLLFVFIEVLLEDEDLQRVGREMSRETGILHPDRTHARLPNIPLPTTDGTGRGTKETMPTTAGNTVPQLGIPSPLLGDGISPSSQS</sequence>
<dbReference type="AlphaFoldDB" id="A0AA35RM77"/>
<feature type="compositionally biased region" description="Polar residues" evidence="1">
    <location>
        <begin position="334"/>
        <end position="344"/>
    </location>
</feature>
<evidence type="ECO:0000313" key="3">
    <source>
        <dbReference type="Proteomes" id="UP001174909"/>
    </source>
</evidence>
<accession>A0AA35RM77</accession>
<feature type="compositionally biased region" description="Basic and acidic residues" evidence="1">
    <location>
        <begin position="175"/>
        <end position="188"/>
    </location>
</feature>
<feature type="region of interest" description="Disordered" evidence="1">
    <location>
        <begin position="312"/>
        <end position="363"/>
    </location>
</feature>
<proteinExistence type="predicted"/>